<protein>
    <submittedName>
        <fullName evidence="4">Alpha-1,2-mannosidase</fullName>
    </submittedName>
</protein>
<dbReference type="InterPro" id="IPR050883">
    <property type="entry name" value="PNGase"/>
</dbReference>
<proteinExistence type="predicted"/>
<dbReference type="Proteomes" id="UP001240984">
    <property type="component" value="Unassembled WGS sequence"/>
</dbReference>
<feature type="chain" id="PRO_5047059772" evidence="1">
    <location>
        <begin position="31"/>
        <end position="966"/>
    </location>
</feature>
<name>A0ABT9MP34_9ACTN</name>
<dbReference type="InterPro" id="IPR041371">
    <property type="entry name" value="GH92_N"/>
</dbReference>
<dbReference type="Gene3D" id="3.30.2080.10">
    <property type="entry name" value="GH92 mannosidase domain"/>
    <property type="match status" value="1"/>
</dbReference>
<evidence type="ECO:0000313" key="4">
    <source>
        <dbReference type="EMBL" id="MDP9792816.1"/>
    </source>
</evidence>
<evidence type="ECO:0000259" key="2">
    <source>
        <dbReference type="Pfam" id="PF07971"/>
    </source>
</evidence>
<sequence>MLGWSIPRRWAAAAIAATVLAPLAGTPAGAAAKAIAPFDAVDQFIGTEMDTTQNKSNDAYGNTYPGAALPFGMVQPSPTTYKPGNALVGEKGGYEYTADLIRGFGMTRHSGTGCTGRFGGYEFPVIPYAGELPGGVLPSSPANDIKPYYLKFAHANEVSEPGYYSVALDNGVTTELTATTRTAVSRFDFAQNATLILDVSGPNNRTFGSAVTIDPATRTVSGWMYGTDVCDNGNLYRAYFSTVYDTDFASYGVWKDDVLTAGAASVEKSGTDTGVDFRHDNGAWVTFPAGSTVTASTGFSYVSVANAAANRTSEVGKKKFDAIRKDARKSWERALGTVDVKGGSEEQRVEFYTALYHSFLHPNAREDVNGQYLGYDRQVHQVEKGRHFYTNINFAGSGWDMYRSQAQLLALTHPAVAADINASIVALTGQTGGWAPGASRMQGDNLQVILSTLDDMGITDYDRAAALKSMITTQRLPATASKRTDAYQYFATGLIENRKGDFATSRVLEYSIDDFAIAQQALRLGDRDSYDFFMARAQSWMNVFDPATGHIRPRERTGFDQNFDLRVREDGAGRGQFNQSTGYQYGWLVPHNLSTLIAKRGGVDASRQQVDVLMAQLDAGAYTQTGNYLSNQPAFGTPWVYNWLRAPSKTVDTVYRAVTEMYDTTPSGLPGNDDQGALSAWLVFAHLGFYPAIYGTGTLVMHAPMFEQIDIRPIGGDAGIEIQAPGVAGGKRYVKDLRVDGERQTASWVGADFVREGGKLRFVMSATPTAWGTGAADVPPSYLDGMDARNNIGTTPNGQGNLGSMDLSDWSYSRDSLAAAGAAPGSSIPHGDLTFTWPASAPGTPDNWIPHGQRVDLANRSASAVSFLGLATNGPSTGTAQVVYTDGTTQDVPLTLGDWAATAPAGSTALLTVPGRNNANGTTGDGTFRVFATDPATLDTAKIVDAVILPQGSDRGIMHIFDVTIG</sequence>
<dbReference type="Gene3D" id="2.70.98.10">
    <property type="match status" value="1"/>
</dbReference>
<dbReference type="InterPro" id="IPR008928">
    <property type="entry name" value="6-hairpin_glycosidase_sf"/>
</dbReference>
<reference evidence="4 5" key="1">
    <citation type="submission" date="2023-07" db="EMBL/GenBank/DDBJ databases">
        <title>Sequencing the genomes of 1000 actinobacteria strains.</title>
        <authorList>
            <person name="Klenk H.-P."/>
        </authorList>
    </citation>
    <scope>NUCLEOTIDE SEQUENCE [LARGE SCALE GENOMIC DNA]</scope>
    <source>
        <strain evidence="4 5">DSM 44710</strain>
    </source>
</reference>
<comment type="caution">
    <text evidence="4">The sequence shown here is derived from an EMBL/GenBank/DDBJ whole genome shotgun (WGS) entry which is preliminary data.</text>
</comment>
<keyword evidence="1" id="KW-0732">Signal</keyword>
<dbReference type="Pfam" id="PF17678">
    <property type="entry name" value="Glyco_hydro_92N"/>
    <property type="match status" value="1"/>
</dbReference>
<dbReference type="Gene3D" id="1.20.1610.10">
    <property type="entry name" value="alpha-1,2-mannosidases domains"/>
    <property type="match status" value="1"/>
</dbReference>
<dbReference type="PANTHER" id="PTHR12143">
    <property type="entry name" value="PEPTIDE N-GLYCANASE PNGASE -RELATED"/>
    <property type="match status" value="1"/>
</dbReference>
<dbReference type="Gene3D" id="1.20.1050.60">
    <property type="entry name" value="alpha-1,2-mannosidase"/>
    <property type="match status" value="1"/>
</dbReference>
<feature type="signal peptide" evidence="1">
    <location>
        <begin position="1"/>
        <end position="30"/>
    </location>
</feature>
<evidence type="ECO:0000256" key="1">
    <source>
        <dbReference type="SAM" id="SignalP"/>
    </source>
</evidence>
<dbReference type="RefSeq" id="WP_306827703.1">
    <property type="nucleotide sequence ID" value="NZ_JAUSRA010000001.1"/>
</dbReference>
<dbReference type="EMBL" id="JAUSRA010000001">
    <property type="protein sequence ID" value="MDP9792816.1"/>
    <property type="molecule type" value="Genomic_DNA"/>
</dbReference>
<dbReference type="InterPro" id="IPR005887">
    <property type="entry name" value="GH92_a_mannosidase_put"/>
</dbReference>
<accession>A0ABT9MP34</accession>
<dbReference type="InterPro" id="IPR014718">
    <property type="entry name" value="GH-type_carb-bd"/>
</dbReference>
<dbReference type="InterPro" id="IPR012939">
    <property type="entry name" value="Glyco_hydro_92"/>
</dbReference>
<dbReference type="NCBIfam" id="TIGR01180">
    <property type="entry name" value="aman2_put"/>
    <property type="match status" value="1"/>
</dbReference>
<keyword evidence="5" id="KW-1185">Reference proteome</keyword>
<gene>
    <name evidence="4" type="ORF">J2S43_001328</name>
</gene>
<dbReference type="Pfam" id="PF07971">
    <property type="entry name" value="Glyco_hydro_92"/>
    <property type="match status" value="1"/>
</dbReference>
<dbReference type="SUPFAM" id="SSF48208">
    <property type="entry name" value="Six-hairpin glycosidases"/>
    <property type="match status" value="1"/>
</dbReference>
<organism evidence="4 5">
    <name type="scientific">Catenuloplanes nepalensis</name>
    <dbReference type="NCBI Taxonomy" id="587533"/>
    <lineage>
        <taxon>Bacteria</taxon>
        <taxon>Bacillati</taxon>
        <taxon>Actinomycetota</taxon>
        <taxon>Actinomycetes</taxon>
        <taxon>Micromonosporales</taxon>
        <taxon>Micromonosporaceae</taxon>
        <taxon>Catenuloplanes</taxon>
    </lineage>
</organism>
<evidence type="ECO:0000313" key="5">
    <source>
        <dbReference type="Proteomes" id="UP001240984"/>
    </source>
</evidence>
<evidence type="ECO:0000259" key="3">
    <source>
        <dbReference type="Pfam" id="PF17678"/>
    </source>
</evidence>
<feature type="domain" description="Glycosyl hydrolase family 92" evidence="2">
    <location>
        <begin position="306"/>
        <end position="765"/>
    </location>
</feature>
<dbReference type="PANTHER" id="PTHR12143:SF39">
    <property type="entry name" value="SECRETED PROTEIN"/>
    <property type="match status" value="1"/>
</dbReference>
<feature type="domain" description="Glycosyl hydrolase family 92 N-terminal" evidence="3">
    <location>
        <begin position="41"/>
        <end position="300"/>
    </location>
</feature>